<dbReference type="EMBL" id="UINC01132220">
    <property type="protein sequence ID" value="SVD14397.1"/>
    <property type="molecule type" value="Genomic_DNA"/>
</dbReference>
<reference evidence="1" key="1">
    <citation type="submission" date="2018-05" db="EMBL/GenBank/DDBJ databases">
        <authorList>
            <person name="Lanie J.A."/>
            <person name="Ng W.-L."/>
            <person name="Kazmierczak K.M."/>
            <person name="Andrzejewski T.M."/>
            <person name="Davidsen T.M."/>
            <person name="Wayne K.J."/>
            <person name="Tettelin H."/>
            <person name="Glass J.I."/>
            <person name="Rusch D."/>
            <person name="Podicherti R."/>
            <person name="Tsui H.-C.T."/>
            <person name="Winkler M.E."/>
        </authorList>
    </citation>
    <scope>NUCLEOTIDE SEQUENCE</scope>
</reference>
<organism evidence="1">
    <name type="scientific">marine metagenome</name>
    <dbReference type="NCBI Taxonomy" id="408172"/>
    <lineage>
        <taxon>unclassified sequences</taxon>
        <taxon>metagenomes</taxon>
        <taxon>ecological metagenomes</taxon>
    </lineage>
</organism>
<dbReference type="InterPro" id="IPR029062">
    <property type="entry name" value="Class_I_gatase-like"/>
</dbReference>
<proteinExistence type="predicted"/>
<name>A0A382SYT6_9ZZZZ</name>
<evidence type="ECO:0000313" key="1">
    <source>
        <dbReference type="EMBL" id="SVD14397.1"/>
    </source>
</evidence>
<feature type="non-terminal residue" evidence="1">
    <location>
        <position position="83"/>
    </location>
</feature>
<gene>
    <name evidence="1" type="ORF">METZ01_LOCUS367251</name>
</gene>
<dbReference type="Gene3D" id="3.40.50.880">
    <property type="match status" value="1"/>
</dbReference>
<accession>A0A382SYT6</accession>
<sequence>MKVQVLQHVPYEGIGCMESWLNNKGAEINHTNCYEKFDPINANEIDLAIIMGGPMSVLDEDTCPYLLKEKAYVRDLLNYQTPV</sequence>
<dbReference type="SUPFAM" id="SSF52317">
    <property type="entry name" value="Class I glutamine amidotransferase-like"/>
    <property type="match status" value="1"/>
</dbReference>
<protein>
    <recommendedName>
        <fullName evidence="2">Glutamine amidotransferase domain-containing protein</fullName>
    </recommendedName>
</protein>
<evidence type="ECO:0008006" key="2">
    <source>
        <dbReference type="Google" id="ProtNLM"/>
    </source>
</evidence>
<dbReference type="AlphaFoldDB" id="A0A382SYT6"/>